<protein>
    <submittedName>
        <fullName evidence="5">Prolyl oligopeptidase family protein</fullName>
    </submittedName>
</protein>
<dbReference type="Pfam" id="PF00326">
    <property type="entry name" value="Peptidase_S9"/>
    <property type="match status" value="1"/>
</dbReference>
<dbReference type="AlphaFoldDB" id="A0A517QI74"/>
<accession>A0A517QI74</accession>
<evidence type="ECO:0000259" key="4">
    <source>
        <dbReference type="Pfam" id="PF00326"/>
    </source>
</evidence>
<dbReference type="InterPro" id="IPR050955">
    <property type="entry name" value="Plant_Biomass_Hydrol_Est"/>
</dbReference>
<evidence type="ECO:0000313" key="6">
    <source>
        <dbReference type="Proteomes" id="UP000315724"/>
    </source>
</evidence>
<dbReference type="OrthoDB" id="9764953at2"/>
<dbReference type="RefSeq" id="WP_145195824.1">
    <property type="nucleotide sequence ID" value="NZ_CP036267.1"/>
</dbReference>
<name>A0A517QI74_9PLAN</name>
<dbReference type="KEGG" id="tpol:Mal48_05640"/>
<dbReference type="PANTHER" id="PTHR43037:SF5">
    <property type="entry name" value="FERULOYL ESTERASE"/>
    <property type="match status" value="1"/>
</dbReference>
<dbReference type="PANTHER" id="PTHR43037">
    <property type="entry name" value="UNNAMED PRODUCT-RELATED"/>
    <property type="match status" value="1"/>
</dbReference>
<keyword evidence="2" id="KW-0378">Hydrolase</keyword>
<dbReference type="Proteomes" id="UP000315724">
    <property type="component" value="Chromosome"/>
</dbReference>
<keyword evidence="1 3" id="KW-0732">Signal</keyword>
<keyword evidence="6" id="KW-1185">Reference proteome</keyword>
<proteinExistence type="predicted"/>
<evidence type="ECO:0000256" key="1">
    <source>
        <dbReference type="ARBA" id="ARBA00022729"/>
    </source>
</evidence>
<sequence length="315" mass="35048" precursor="true">MKNLIFCCAFVSLSSFGLAQELEEVSILSSMDKTPQPSFAYAPDSTEKPIPLLVVLHTWSGDYKQKGHIEVALKECRERKWALIHPNFRGPNWTPEALGSPLAVQDIVDAIEWMKQQHSIDTDRIYLTGVSGGGHMSMQMAGKHPEIWAGVSAWVGISDVAAWHSETKSAGRNYFKNVEKAVGGAPGTSQQVDEQLKERSPLTWLARARSLPIDLNAGIHDGHTGSVPISQTFHAFNVLADANDQRPEKFSKSQIETMTKTQEIPQDLQFTGRQEDRKHDILLRRQAGPVRITIFEGGHEGDLPTAIQWLSMQSR</sequence>
<feature type="chain" id="PRO_5022158768" evidence="3">
    <location>
        <begin position="20"/>
        <end position="315"/>
    </location>
</feature>
<dbReference type="GO" id="GO:0008236">
    <property type="term" value="F:serine-type peptidase activity"/>
    <property type="evidence" value="ECO:0007669"/>
    <property type="project" value="InterPro"/>
</dbReference>
<dbReference type="InterPro" id="IPR029058">
    <property type="entry name" value="AB_hydrolase_fold"/>
</dbReference>
<dbReference type="SUPFAM" id="SSF53474">
    <property type="entry name" value="alpha/beta-Hydrolases"/>
    <property type="match status" value="1"/>
</dbReference>
<feature type="domain" description="Peptidase S9 prolyl oligopeptidase catalytic" evidence="4">
    <location>
        <begin position="104"/>
        <end position="243"/>
    </location>
</feature>
<organism evidence="5 6">
    <name type="scientific">Thalassoglobus polymorphus</name>
    <dbReference type="NCBI Taxonomy" id="2527994"/>
    <lineage>
        <taxon>Bacteria</taxon>
        <taxon>Pseudomonadati</taxon>
        <taxon>Planctomycetota</taxon>
        <taxon>Planctomycetia</taxon>
        <taxon>Planctomycetales</taxon>
        <taxon>Planctomycetaceae</taxon>
        <taxon>Thalassoglobus</taxon>
    </lineage>
</organism>
<dbReference type="EMBL" id="CP036267">
    <property type="protein sequence ID" value="QDT31331.1"/>
    <property type="molecule type" value="Genomic_DNA"/>
</dbReference>
<evidence type="ECO:0000256" key="2">
    <source>
        <dbReference type="ARBA" id="ARBA00022801"/>
    </source>
</evidence>
<dbReference type="Gene3D" id="3.40.50.1820">
    <property type="entry name" value="alpha/beta hydrolase"/>
    <property type="match status" value="1"/>
</dbReference>
<dbReference type="GO" id="GO:0006508">
    <property type="term" value="P:proteolysis"/>
    <property type="evidence" value="ECO:0007669"/>
    <property type="project" value="InterPro"/>
</dbReference>
<gene>
    <name evidence="5" type="ORF">Mal48_05640</name>
</gene>
<feature type="signal peptide" evidence="3">
    <location>
        <begin position="1"/>
        <end position="19"/>
    </location>
</feature>
<evidence type="ECO:0000313" key="5">
    <source>
        <dbReference type="EMBL" id="QDT31331.1"/>
    </source>
</evidence>
<dbReference type="InterPro" id="IPR001375">
    <property type="entry name" value="Peptidase_S9_cat"/>
</dbReference>
<evidence type="ECO:0000256" key="3">
    <source>
        <dbReference type="SAM" id="SignalP"/>
    </source>
</evidence>
<reference evidence="5 6" key="1">
    <citation type="submission" date="2019-02" db="EMBL/GenBank/DDBJ databases">
        <title>Deep-cultivation of Planctomycetes and their phenomic and genomic characterization uncovers novel biology.</title>
        <authorList>
            <person name="Wiegand S."/>
            <person name="Jogler M."/>
            <person name="Boedeker C."/>
            <person name="Pinto D."/>
            <person name="Vollmers J."/>
            <person name="Rivas-Marin E."/>
            <person name="Kohn T."/>
            <person name="Peeters S.H."/>
            <person name="Heuer A."/>
            <person name="Rast P."/>
            <person name="Oberbeckmann S."/>
            <person name="Bunk B."/>
            <person name="Jeske O."/>
            <person name="Meyerdierks A."/>
            <person name="Storesund J.E."/>
            <person name="Kallscheuer N."/>
            <person name="Luecker S."/>
            <person name="Lage O.M."/>
            <person name="Pohl T."/>
            <person name="Merkel B.J."/>
            <person name="Hornburger P."/>
            <person name="Mueller R.-W."/>
            <person name="Bruemmer F."/>
            <person name="Labrenz M."/>
            <person name="Spormann A.M."/>
            <person name="Op den Camp H."/>
            <person name="Overmann J."/>
            <person name="Amann R."/>
            <person name="Jetten M.S.M."/>
            <person name="Mascher T."/>
            <person name="Medema M.H."/>
            <person name="Devos D.P."/>
            <person name="Kaster A.-K."/>
            <person name="Ovreas L."/>
            <person name="Rohde M."/>
            <person name="Galperin M.Y."/>
            <person name="Jogler C."/>
        </authorList>
    </citation>
    <scope>NUCLEOTIDE SEQUENCE [LARGE SCALE GENOMIC DNA]</scope>
    <source>
        <strain evidence="5 6">Mal48</strain>
    </source>
</reference>